<sequence length="595" mass="66262">MDPLTSPGSYHSNRMVEVVEPGSFEPSEHFYPRVLNAQIHPLVRSFLCLGNDRIKKRYCHLHPEADQEVVRKVLNFSTRYFQWGGADLFSTTTEHSQKRFVVVETNSCPSGQKSMPLANEDMEHAGYRTLLEKAFMPSLRSNSFNGQPLPEGKLAVLYDKNKMEASGYAAALAELAGESVYLVPCYADDPNPKVRCREDGILLINTSQAFFKTPLETSNGHAANGAMPIKEEVWEQLRAALRYVTQRPWTRIPPVTRTLVFNPVLACLAGGRNKMLAAKAYDLHNAEMVSTGLAIHTPDTIWDVAKPEVPLWVRRMGGLAVVKVPYANAGQGVWTITHEGELKEFMDIEHRYDRFIVQALIGNNGWSSVGHGGRLYHVGTIPNLKGNIYAADLRLMVGSSPEGFFPVAIYARRARLPLAEKLEAGTHSWDMLGTNLSVKNADGTWGTETERLLLMDSRDFNRVGIGLDDLIEAYMQTVLAVTAIDGLACKLITPKGNFGLKLFQSLNPDPKLLVELFPTQLNPPLLLRNPSPELNPQLGINSTCERVEVPVETEEILAAELETKVEKAQPKAKLENLKVPLQYLENQTWAPLHES</sequence>
<protein>
    <submittedName>
        <fullName evidence="1">Uncharacterized protein</fullName>
    </submittedName>
</protein>
<keyword evidence="2" id="KW-1185">Reference proteome</keyword>
<proteinExistence type="predicted"/>
<comment type="caution">
    <text evidence="1">The sequence shown here is derived from an EMBL/GenBank/DDBJ whole genome shotgun (WGS) entry which is preliminary data.</text>
</comment>
<dbReference type="EMBL" id="CM055092">
    <property type="protein sequence ID" value="KAJ7569548.1"/>
    <property type="molecule type" value="Genomic_DNA"/>
</dbReference>
<gene>
    <name evidence="1" type="ORF">O6H91_01G083200</name>
</gene>
<name>A0ACC2ESP4_DIPCM</name>
<evidence type="ECO:0000313" key="2">
    <source>
        <dbReference type="Proteomes" id="UP001162992"/>
    </source>
</evidence>
<organism evidence="1 2">
    <name type="scientific">Diphasiastrum complanatum</name>
    <name type="common">Issler's clubmoss</name>
    <name type="synonym">Lycopodium complanatum</name>
    <dbReference type="NCBI Taxonomy" id="34168"/>
    <lineage>
        <taxon>Eukaryota</taxon>
        <taxon>Viridiplantae</taxon>
        <taxon>Streptophyta</taxon>
        <taxon>Embryophyta</taxon>
        <taxon>Tracheophyta</taxon>
        <taxon>Lycopodiopsida</taxon>
        <taxon>Lycopodiales</taxon>
        <taxon>Lycopodiaceae</taxon>
        <taxon>Lycopodioideae</taxon>
        <taxon>Diphasiastrum</taxon>
    </lineage>
</organism>
<dbReference type="Proteomes" id="UP001162992">
    <property type="component" value="Chromosome 1"/>
</dbReference>
<reference evidence="2" key="1">
    <citation type="journal article" date="2024" name="Proc. Natl. Acad. Sci. U.S.A.">
        <title>Extraordinary preservation of gene collinearity over three hundred million years revealed in homosporous lycophytes.</title>
        <authorList>
            <person name="Li C."/>
            <person name="Wickell D."/>
            <person name="Kuo L.Y."/>
            <person name="Chen X."/>
            <person name="Nie B."/>
            <person name="Liao X."/>
            <person name="Peng D."/>
            <person name="Ji J."/>
            <person name="Jenkins J."/>
            <person name="Williams M."/>
            <person name="Shu S."/>
            <person name="Plott C."/>
            <person name="Barry K."/>
            <person name="Rajasekar S."/>
            <person name="Grimwood J."/>
            <person name="Han X."/>
            <person name="Sun S."/>
            <person name="Hou Z."/>
            <person name="He W."/>
            <person name="Dai G."/>
            <person name="Sun C."/>
            <person name="Schmutz J."/>
            <person name="Leebens-Mack J.H."/>
            <person name="Li F.W."/>
            <person name="Wang L."/>
        </authorList>
    </citation>
    <scope>NUCLEOTIDE SEQUENCE [LARGE SCALE GENOMIC DNA]</scope>
    <source>
        <strain evidence="2">cv. PW_Plant_1</strain>
    </source>
</reference>
<accession>A0ACC2ESP4</accession>
<evidence type="ECO:0000313" key="1">
    <source>
        <dbReference type="EMBL" id="KAJ7569548.1"/>
    </source>
</evidence>